<sequence>MTDEANGIVVFGAGGRAGRRVVEEAAARGRRVTAVVRDVAKYRDLGRWGAVVAGDVTDPDSVAAVAAGHAAAVNAAARLDVPSAEFFVGAARALLAGLERAGVGRLVTLGIGTTLETAPGVRGLDDPALPEEARAFSLGHAEELEAYRKADTPIDWLMLVPPPALLDPDAPRTGRYRIGGERVLDGPPLLPGAFAYADLAVAVVDEITAPRHHRAQVAVGY</sequence>
<dbReference type="GO" id="GO:0016646">
    <property type="term" value="F:oxidoreductase activity, acting on the CH-NH group of donors, NAD or NADP as acceptor"/>
    <property type="evidence" value="ECO:0007669"/>
    <property type="project" value="TreeGrafter"/>
</dbReference>
<dbReference type="EMBL" id="JACHGN010000001">
    <property type="protein sequence ID" value="MBB5130858.1"/>
    <property type="molecule type" value="Genomic_DNA"/>
</dbReference>
<dbReference type="Pfam" id="PF13460">
    <property type="entry name" value="NAD_binding_10"/>
    <property type="match status" value="1"/>
</dbReference>
<proteinExistence type="predicted"/>
<dbReference type="Gene3D" id="3.40.50.720">
    <property type="entry name" value="NAD(P)-binding Rossmann-like Domain"/>
    <property type="match status" value="1"/>
</dbReference>
<comment type="caution">
    <text evidence="2">The sequence shown here is derived from an EMBL/GenBank/DDBJ whole genome shotgun (WGS) entry which is preliminary data.</text>
</comment>
<feature type="domain" description="NAD(P)-binding" evidence="1">
    <location>
        <begin position="12"/>
        <end position="209"/>
    </location>
</feature>
<keyword evidence="3" id="KW-1185">Reference proteome</keyword>
<reference evidence="2 3" key="1">
    <citation type="submission" date="2020-08" db="EMBL/GenBank/DDBJ databases">
        <title>Genomic Encyclopedia of Type Strains, Phase IV (KMG-IV): sequencing the most valuable type-strain genomes for metagenomic binning, comparative biology and taxonomic classification.</title>
        <authorList>
            <person name="Goeker M."/>
        </authorList>
    </citation>
    <scope>NUCLEOTIDE SEQUENCE [LARGE SCALE GENOMIC DNA]</scope>
    <source>
        <strain evidence="2 3">DSM 45615</strain>
    </source>
</reference>
<dbReference type="Proteomes" id="UP000578449">
    <property type="component" value="Unassembled WGS sequence"/>
</dbReference>
<protein>
    <recommendedName>
        <fullName evidence="1">NAD(P)-binding domain-containing protein</fullName>
    </recommendedName>
</protein>
<dbReference type="AlphaFoldDB" id="A0A840NTF0"/>
<gene>
    <name evidence="2" type="ORF">HNP84_000546</name>
</gene>
<dbReference type="SUPFAM" id="SSF51735">
    <property type="entry name" value="NAD(P)-binding Rossmann-fold domains"/>
    <property type="match status" value="1"/>
</dbReference>
<dbReference type="RefSeq" id="WP_185047676.1">
    <property type="nucleotide sequence ID" value="NZ_BAABIX010000013.1"/>
</dbReference>
<evidence type="ECO:0000313" key="2">
    <source>
        <dbReference type="EMBL" id="MBB5130858.1"/>
    </source>
</evidence>
<name>A0A840NTF0_9ACTN</name>
<accession>A0A840NTF0</accession>
<dbReference type="InterPro" id="IPR036291">
    <property type="entry name" value="NAD(P)-bd_dom_sf"/>
</dbReference>
<dbReference type="InterPro" id="IPR016040">
    <property type="entry name" value="NAD(P)-bd_dom"/>
</dbReference>
<evidence type="ECO:0000313" key="3">
    <source>
        <dbReference type="Proteomes" id="UP000578449"/>
    </source>
</evidence>
<dbReference type="InterPro" id="IPR051606">
    <property type="entry name" value="Polyketide_Oxido-like"/>
</dbReference>
<dbReference type="PANTHER" id="PTHR43355">
    <property type="entry name" value="FLAVIN REDUCTASE (NADPH)"/>
    <property type="match status" value="1"/>
</dbReference>
<evidence type="ECO:0000259" key="1">
    <source>
        <dbReference type="Pfam" id="PF13460"/>
    </source>
</evidence>
<organism evidence="2 3">
    <name type="scientific">Thermocatellispora tengchongensis</name>
    <dbReference type="NCBI Taxonomy" id="1073253"/>
    <lineage>
        <taxon>Bacteria</taxon>
        <taxon>Bacillati</taxon>
        <taxon>Actinomycetota</taxon>
        <taxon>Actinomycetes</taxon>
        <taxon>Streptosporangiales</taxon>
        <taxon>Streptosporangiaceae</taxon>
        <taxon>Thermocatellispora</taxon>
    </lineage>
</organism>
<dbReference type="PANTHER" id="PTHR43355:SF2">
    <property type="entry name" value="FLAVIN REDUCTASE (NADPH)"/>
    <property type="match status" value="1"/>
</dbReference>